<evidence type="ECO:0000256" key="5">
    <source>
        <dbReference type="ARBA" id="ARBA00023004"/>
    </source>
</evidence>
<dbReference type="Gene3D" id="1.10.630.10">
    <property type="entry name" value="Cytochrome P450"/>
    <property type="match status" value="1"/>
</dbReference>
<dbReference type="PANTHER" id="PTHR46696">
    <property type="entry name" value="P450, PUTATIVE (EUROFUNG)-RELATED"/>
    <property type="match status" value="1"/>
</dbReference>
<evidence type="ECO:0000313" key="9">
    <source>
        <dbReference type="Proteomes" id="UP000283095"/>
    </source>
</evidence>
<evidence type="ECO:0000256" key="3">
    <source>
        <dbReference type="ARBA" id="ARBA00022723"/>
    </source>
</evidence>
<dbReference type="InterPro" id="IPR017972">
    <property type="entry name" value="Cyt_P450_CS"/>
</dbReference>
<dbReference type="SUPFAM" id="SSF48264">
    <property type="entry name" value="Cytochrome P450"/>
    <property type="match status" value="1"/>
</dbReference>
<dbReference type="GO" id="GO:0016705">
    <property type="term" value="F:oxidoreductase activity, acting on paired donors, with incorporation or reduction of molecular oxygen"/>
    <property type="evidence" value="ECO:0007669"/>
    <property type="project" value="InterPro"/>
</dbReference>
<evidence type="ECO:0000256" key="6">
    <source>
        <dbReference type="ARBA" id="ARBA00023033"/>
    </source>
</evidence>
<dbReference type="EMBL" id="CP026095">
    <property type="protein sequence ID" value="AZV43069.1"/>
    <property type="molecule type" value="Genomic_DNA"/>
</dbReference>
<dbReference type="GO" id="GO:0004497">
    <property type="term" value="F:monooxygenase activity"/>
    <property type="evidence" value="ECO:0007669"/>
    <property type="project" value="UniProtKB-KW"/>
</dbReference>
<dbReference type="Proteomes" id="UP000283095">
    <property type="component" value="Chromosome"/>
</dbReference>
<dbReference type="AlphaFoldDB" id="A0A3Q9RN55"/>
<evidence type="ECO:0000313" key="8">
    <source>
        <dbReference type="EMBL" id="AZV43069.1"/>
    </source>
</evidence>
<dbReference type="InterPro" id="IPR036396">
    <property type="entry name" value="Cyt_P450_sf"/>
</dbReference>
<name>A0A3Q9RN55_9BACI</name>
<evidence type="ECO:0000256" key="4">
    <source>
        <dbReference type="ARBA" id="ARBA00023002"/>
    </source>
</evidence>
<comment type="similarity">
    <text evidence="1 7">Belongs to the cytochrome P450 family.</text>
</comment>
<keyword evidence="5 7" id="KW-0408">Iron</keyword>
<dbReference type="GO" id="GO:0005506">
    <property type="term" value="F:iron ion binding"/>
    <property type="evidence" value="ECO:0007669"/>
    <property type="project" value="InterPro"/>
</dbReference>
<keyword evidence="3 7" id="KW-0479">Metal-binding</keyword>
<dbReference type="PANTHER" id="PTHR46696:SF4">
    <property type="entry name" value="BIOTIN BIOSYNTHESIS CYTOCHROME P450"/>
    <property type="match status" value="1"/>
</dbReference>
<dbReference type="FunFam" id="1.10.630.10:FF:000018">
    <property type="entry name" value="Cytochrome P450 monooxygenase"/>
    <property type="match status" value="1"/>
</dbReference>
<gene>
    <name evidence="8" type="primary">bioI</name>
    <name evidence="8" type="ORF">BAOM_2460</name>
</gene>
<dbReference type="PRINTS" id="PR00359">
    <property type="entry name" value="BP450"/>
</dbReference>
<dbReference type="RefSeq" id="WP_127760391.1">
    <property type="nucleotide sequence ID" value="NZ_CP026095.1"/>
</dbReference>
<dbReference type="PRINTS" id="PR00385">
    <property type="entry name" value="P450"/>
</dbReference>
<sequence length="409" mass="47291">MTNDIKQKLEVPNITPFSLSSPEFLRNPYPIYDNLRSNNPIYRGNSFKYPGWYITGYEEAVTILKDHINFKSRTPLPQTSKKYEHLKNMQNDMMLFKNQHDHKRLRMLVSKVFSPSVVEDYRPYIEETVNDLLNKVQNKRQMDVVTDFAFPLASLIIAKILGVPSEERNQFREWAVSLIETIDFTRTKATLVNGNDTTMLLIVYFKKLIKKRKQAPQDDLISMLIREEQHGDRLTDEELLATCILLVIAGHETTVNLISNSILTLLNHPEQLRMLKENPLLIKTAVEEFLRYESPTQMTARIALEDIEMNGVTIKKGEQVYIMLGAANRDPKKFVEPNVLDITRNLNPHLAFGYGIHFCLGSSLARLEAQIAIQTLLQQMEHLQLATSDLQWRKLIGFRSLKELLVTFN</sequence>
<protein>
    <submittedName>
        <fullName evidence="8">Biotin biosynthesis cytochrome P450</fullName>
    </submittedName>
</protein>
<dbReference type="InterPro" id="IPR001128">
    <property type="entry name" value="Cyt_P450"/>
</dbReference>
<keyword evidence="6 7" id="KW-0503">Monooxygenase</keyword>
<reference evidence="8 9" key="1">
    <citation type="submission" date="2018-01" db="EMBL/GenBank/DDBJ databases">
        <title>Bacillus asahii Genome sequencing and assembly.</title>
        <authorList>
            <person name="Jiang H."/>
            <person name="Feng Y."/>
            <person name="Zhao F."/>
            <person name="Lin X."/>
        </authorList>
    </citation>
    <scope>NUCLEOTIDE SEQUENCE [LARGE SCALE GENOMIC DNA]</scope>
    <source>
        <strain evidence="8 9">OM18</strain>
    </source>
</reference>
<evidence type="ECO:0000256" key="7">
    <source>
        <dbReference type="RuleBase" id="RU000461"/>
    </source>
</evidence>
<dbReference type="OrthoDB" id="9801155at2"/>
<dbReference type="KEGG" id="pasa:BAOM_2460"/>
<dbReference type="CDD" id="cd20625">
    <property type="entry name" value="CYP164-like"/>
    <property type="match status" value="1"/>
</dbReference>
<keyword evidence="2 7" id="KW-0349">Heme</keyword>
<accession>A0A3Q9RN55</accession>
<organism evidence="8 9">
    <name type="scientific">Peribacillus asahii</name>
    <dbReference type="NCBI Taxonomy" id="228899"/>
    <lineage>
        <taxon>Bacteria</taxon>
        <taxon>Bacillati</taxon>
        <taxon>Bacillota</taxon>
        <taxon>Bacilli</taxon>
        <taxon>Bacillales</taxon>
        <taxon>Bacillaceae</taxon>
        <taxon>Peribacillus</taxon>
    </lineage>
</organism>
<evidence type="ECO:0000256" key="2">
    <source>
        <dbReference type="ARBA" id="ARBA00022617"/>
    </source>
</evidence>
<proteinExistence type="inferred from homology"/>
<dbReference type="PROSITE" id="PS00086">
    <property type="entry name" value="CYTOCHROME_P450"/>
    <property type="match status" value="1"/>
</dbReference>
<dbReference type="GO" id="GO:0020037">
    <property type="term" value="F:heme binding"/>
    <property type="evidence" value="ECO:0007669"/>
    <property type="project" value="InterPro"/>
</dbReference>
<dbReference type="Pfam" id="PF00067">
    <property type="entry name" value="p450"/>
    <property type="match status" value="1"/>
</dbReference>
<dbReference type="InterPro" id="IPR002397">
    <property type="entry name" value="Cyt_P450_B"/>
</dbReference>
<keyword evidence="4 7" id="KW-0560">Oxidoreductase</keyword>
<evidence type="ECO:0000256" key="1">
    <source>
        <dbReference type="ARBA" id="ARBA00010617"/>
    </source>
</evidence>